<evidence type="ECO:0000256" key="3">
    <source>
        <dbReference type="ARBA" id="ARBA00022577"/>
    </source>
</evidence>
<dbReference type="GO" id="GO:0005886">
    <property type="term" value="C:plasma membrane"/>
    <property type="evidence" value="ECO:0007669"/>
    <property type="project" value="UniProtKB-SubCell"/>
</dbReference>
<feature type="chain" id="PRO_5035443717" evidence="15">
    <location>
        <begin position="25"/>
        <end position="135"/>
    </location>
</feature>
<evidence type="ECO:0000256" key="7">
    <source>
        <dbReference type="ARBA" id="ARBA00022737"/>
    </source>
</evidence>
<keyword evidence="11" id="KW-0465">Mannose-binding</keyword>
<keyword evidence="5 15" id="KW-0732">Signal</keyword>
<comment type="subcellular location">
    <subcellularLocation>
        <location evidence="13">Cell junction</location>
        <location evidence="13">Plasmodesma</location>
    </subcellularLocation>
    <subcellularLocation>
        <location evidence="1">Cell membrane</location>
        <topology evidence="1">Single-pass type I membrane protein</topology>
    </subcellularLocation>
</comment>
<evidence type="ECO:0000256" key="1">
    <source>
        <dbReference type="ARBA" id="ARBA00004251"/>
    </source>
</evidence>
<dbReference type="InterPro" id="IPR038408">
    <property type="entry name" value="GNK2_sf"/>
</dbReference>
<proteinExistence type="inferred from homology"/>
<keyword evidence="9" id="KW-0965">Cell junction</keyword>
<keyword evidence="10" id="KW-0044">Antibiotic</keyword>
<dbReference type="Proteomes" id="UP000504607">
    <property type="component" value="Chromosome 14"/>
</dbReference>
<evidence type="ECO:0000256" key="6">
    <source>
        <dbReference type="ARBA" id="ARBA00022734"/>
    </source>
</evidence>
<evidence type="ECO:0000259" key="16">
    <source>
        <dbReference type="PROSITE" id="PS51473"/>
    </source>
</evidence>
<dbReference type="CDD" id="cd23509">
    <property type="entry name" value="Gnk2-like"/>
    <property type="match status" value="1"/>
</dbReference>
<protein>
    <submittedName>
        <fullName evidence="18">Antifungal protein ginkbilobin-like protein</fullName>
    </submittedName>
</protein>
<dbReference type="FunFam" id="3.30.430.20:FF:000023">
    <property type="entry name" value="Antifungal protein ginkbilobin-2"/>
    <property type="match status" value="1"/>
</dbReference>
<dbReference type="GO" id="GO:0042742">
    <property type="term" value="P:defense response to bacterium"/>
    <property type="evidence" value="ECO:0007669"/>
    <property type="project" value="UniProtKB-KW"/>
</dbReference>
<keyword evidence="6" id="KW-0430">Lectin</keyword>
<evidence type="ECO:0000256" key="4">
    <source>
        <dbReference type="ARBA" id="ARBA00022581"/>
    </source>
</evidence>
<keyword evidence="12" id="KW-1015">Disulfide bond</keyword>
<dbReference type="GO" id="GO:0050832">
    <property type="term" value="P:defense response to fungus"/>
    <property type="evidence" value="ECO:0007669"/>
    <property type="project" value="UniProtKB-KW"/>
</dbReference>
<feature type="domain" description="Gnk2-homologous" evidence="16">
    <location>
        <begin position="28"/>
        <end position="132"/>
    </location>
</feature>
<dbReference type="PROSITE" id="PS51473">
    <property type="entry name" value="GNK2"/>
    <property type="match status" value="1"/>
</dbReference>
<comment type="similarity">
    <text evidence="14">Belongs to the cysteine-rich repeat secretory protein family. Plasmodesmata-located proteins (PDLD) subfamily.</text>
</comment>
<gene>
    <name evidence="18" type="primary">LOC114914784</name>
</gene>
<dbReference type="AlphaFoldDB" id="A0A8N4IC96"/>
<evidence type="ECO:0000313" key="17">
    <source>
        <dbReference type="Proteomes" id="UP000504607"/>
    </source>
</evidence>
<evidence type="ECO:0000256" key="14">
    <source>
        <dbReference type="ARBA" id="ARBA00038393"/>
    </source>
</evidence>
<name>A0A8N4IC96_ELAGV</name>
<dbReference type="Gene3D" id="3.30.430.20">
    <property type="entry name" value="Gnk2 domain, C-X8-C-X2-C motif"/>
    <property type="match status" value="1"/>
</dbReference>
<feature type="signal peptide" evidence="15">
    <location>
        <begin position="1"/>
        <end position="24"/>
    </location>
</feature>
<evidence type="ECO:0000256" key="2">
    <source>
        <dbReference type="ARBA" id="ARBA00022529"/>
    </source>
</evidence>
<dbReference type="PANTHER" id="PTHR32080">
    <property type="entry name" value="ANTIFUNGAL PROTEIN GINKBILOBIN-2-LIKE"/>
    <property type="match status" value="1"/>
</dbReference>
<keyword evidence="7" id="KW-0677">Repeat</keyword>
<sequence length="135" mass="14494">MAFLSKLPFTISALLILWIITVSSVPNTNITSVLCNTGTYTSGDPFTISLAYVLSDLLDATPSRKGHDYYNISPFPNAFAYGHAACMANLTNGDCSVCLQSAEGAMNSTCGMAIGARSVLVDCTIRYEQYPFVNN</sequence>
<dbReference type="InterPro" id="IPR051378">
    <property type="entry name" value="Cell2Cell_Antifungal"/>
</dbReference>
<dbReference type="Pfam" id="PF01657">
    <property type="entry name" value="Stress-antifung"/>
    <property type="match status" value="1"/>
</dbReference>
<evidence type="ECO:0000256" key="5">
    <source>
        <dbReference type="ARBA" id="ARBA00022729"/>
    </source>
</evidence>
<keyword evidence="17" id="KW-1185">Reference proteome</keyword>
<keyword evidence="2" id="KW-0929">Antimicrobial</keyword>
<keyword evidence="3" id="KW-0295">Fungicide</keyword>
<keyword evidence="8" id="KW-0611">Plant defense</keyword>
<evidence type="ECO:0000256" key="13">
    <source>
        <dbReference type="ARBA" id="ARBA00024184"/>
    </source>
</evidence>
<dbReference type="GO" id="GO:0009506">
    <property type="term" value="C:plasmodesma"/>
    <property type="evidence" value="ECO:0007669"/>
    <property type="project" value="UniProtKB-SubCell"/>
</dbReference>
<accession>A0A8N4IC96</accession>
<evidence type="ECO:0000256" key="10">
    <source>
        <dbReference type="ARBA" id="ARBA00023022"/>
    </source>
</evidence>
<evidence type="ECO:0000256" key="9">
    <source>
        <dbReference type="ARBA" id="ARBA00022949"/>
    </source>
</evidence>
<reference evidence="18" key="1">
    <citation type="submission" date="2025-08" db="UniProtKB">
        <authorList>
            <consortium name="RefSeq"/>
        </authorList>
    </citation>
    <scope>IDENTIFICATION</scope>
</reference>
<keyword evidence="4" id="KW-0945">Host-virus interaction</keyword>
<dbReference type="InterPro" id="IPR002902">
    <property type="entry name" value="GNK2"/>
</dbReference>
<dbReference type="PANTHER" id="PTHR32080:SF54">
    <property type="entry name" value="GNK2-HOMOLOGOUS DOMAIN-CONTAINING PROTEIN"/>
    <property type="match status" value="1"/>
</dbReference>
<evidence type="ECO:0000256" key="11">
    <source>
        <dbReference type="ARBA" id="ARBA00023035"/>
    </source>
</evidence>
<dbReference type="OrthoDB" id="1888914at2759"/>
<evidence type="ECO:0000256" key="8">
    <source>
        <dbReference type="ARBA" id="ARBA00022821"/>
    </source>
</evidence>
<organism evidence="17 18">
    <name type="scientific">Elaeis guineensis var. tenera</name>
    <name type="common">Oil palm</name>
    <dbReference type="NCBI Taxonomy" id="51953"/>
    <lineage>
        <taxon>Eukaryota</taxon>
        <taxon>Viridiplantae</taxon>
        <taxon>Streptophyta</taxon>
        <taxon>Embryophyta</taxon>
        <taxon>Tracheophyta</taxon>
        <taxon>Spermatophyta</taxon>
        <taxon>Magnoliopsida</taxon>
        <taxon>Liliopsida</taxon>
        <taxon>Arecaceae</taxon>
        <taxon>Arecoideae</taxon>
        <taxon>Cocoseae</taxon>
        <taxon>Elaeidinae</taxon>
        <taxon>Elaeis</taxon>
    </lineage>
</organism>
<dbReference type="GO" id="GO:0031640">
    <property type="term" value="P:killing of cells of another organism"/>
    <property type="evidence" value="ECO:0007669"/>
    <property type="project" value="UniProtKB-KW"/>
</dbReference>
<dbReference type="RefSeq" id="XP_029124107.1">
    <property type="nucleotide sequence ID" value="XM_029268274.1"/>
</dbReference>
<evidence type="ECO:0000313" key="18">
    <source>
        <dbReference type="RefSeq" id="XP_029124107.1"/>
    </source>
</evidence>
<dbReference type="GO" id="GO:0005537">
    <property type="term" value="F:D-mannose binding"/>
    <property type="evidence" value="ECO:0007669"/>
    <property type="project" value="UniProtKB-KW"/>
</dbReference>
<evidence type="ECO:0000256" key="15">
    <source>
        <dbReference type="SAM" id="SignalP"/>
    </source>
</evidence>
<evidence type="ECO:0000256" key="12">
    <source>
        <dbReference type="ARBA" id="ARBA00023157"/>
    </source>
</evidence>